<dbReference type="STRING" id="60172.A0A1V6RQH0"/>
<sequence length="90" mass="9751">MNFDISAQFMLTEVNQGLDARNIQKTATILSSGDIDLHAPSPNDAKVMPPTTPRGDIPAVAIVMARSINEEKHCGIRPFLVEIGDGKEMC</sequence>
<keyword evidence="3" id="KW-1185">Reference proteome</keyword>
<proteinExistence type="predicted"/>
<dbReference type="GO" id="GO:0016627">
    <property type="term" value="F:oxidoreductase activity, acting on the CH-CH group of donors"/>
    <property type="evidence" value="ECO:0007669"/>
    <property type="project" value="InterPro"/>
</dbReference>
<evidence type="ECO:0000313" key="3">
    <source>
        <dbReference type="Proteomes" id="UP000191612"/>
    </source>
</evidence>
<accession>A0A1V6RQH0</accession>
<organism evidence="2 3">
    <name type="scientific">Penicillium solitum</name>
    <dbReference type="NCBI Taxonomy" id="60172"/>
    <lineage>
        <taxon>Eukaryota</taxon>
        <taxon>Fungi</taxon>
        <taxon>Dikarya</taxon>
        <taxon>Ascomycota</taxon>
        <taxon>Pezizomycotina</taxon>
        <taxon>Eurotiomycetes</taxon>
        <taxon>Eurotiomycetidae</taxon>
        <taxon>Eurotiales</taxon>
        <taxon>Aspergillaceae</taxon>
        <taxon>Penicillium</taxon>
    </lineage>
</organism>
<dbReference type="Proteomes" id="UP000191612">
    <property type="component" value="Unassembled WGS sequence"/>
</dbReference>
<dbReference type="InterPro" id="IPR046373">
    <property type="entry name" value="Acyl-CoA_Oxase/DH_mid-dom_sf"/>
</dbReference>
<evidence type="ECO:0000313" key="2">
    <source>
        <dbReference type="EMBL" id="OQE03828.1"/>
    </source>
</evidence>
<reference evidence="3" key="1">
    <citation type="journal article" date="2017" name="Nat. Microbiol.">
        <title>Global analysis of biosynthetic gene clusters reveals vast potential of secondary metabolite production in Penicillium species.</title>
        <authorList>
            <person name="Nielsen J.C."/>
            <person name="Grijseels S."/>
            <person name="Prigent S."/>
            <person name="Ji B."/>
            <person name="Dainat J."/>
            <person name="Nielsen K.F."/>
            <person name="Frisvad J.C."/>
            <person name="Workman M."/>
            <person name="Nielsen J."/>
        </authorList>
    </citation>
    <scope>NUCLEOTIDE SEQUENCE [LARGE SCALE GENOMIC DNA]</scope>
    <source>
        <strain evidence="3">IBT 29525</strain>
    </source>
</reference>
<name>A0A1V6RQH0_9EURO</name>
<dbReference type="AlphaFoldDB" id="A0A1V6RQH0"/>
<dbReference type="SUPFAM" id="SSF56645">
    <property type="entry name" value="Acyl-CoA dehydrogenase NM domain-like"/>
    <property type="match status" value="1"/>
</dbReference>
<gene>
    <name evidence="2" type="ORF">PENSOL_c001G07914</name>
</gene>
<feature type="region of interest" description="Disordered" evidence="1">
    <location>
        <begin position="33"/>
        <end position="53"/>
    </location>
</feature>
<protein>
    <submittedName>
        <fullName evidence="2">Uncharacterized protein</fullName>
    </submittedName>
</protein>
<dbReference type="EMBL" id="MDYO01000001">
    <property type="protein sequence ID" value="OQE03828.1"/>
    <property type="molecule type" value="Genomic_DNA"/>
</dbReference>
<dbReference type="Gene3D" id="2.40.110.10">
    <property type="entry name" value="Butyryl-CoA Dehydrogenase, subunit A, domain 2"/>
    <property type="match status" value="1"/>
</dbReference>
<evidence type="ECO:0000256" key="1">
    <source>
        <dbReference type="SAM" id="MobiDB-lite"/>
    </source>
</evidence>
<dbReference type="InterPro" id="IPR009100">
    <property type="entry name" value="AcylCoA_DH/oxidase_NM_dom_sf"/>
</dbReference>
<comment type="caution">
    <text evidence="2">The sequence shown here is derived from an EMBL/GenBank/DDBJ whole genome shotgun (WGS) entry which is preliminary data.</text>
</comment>